<dbReference type="InterPro" id="IPR014730">
    <property type="entry name" value="ETF_a/b_N"/>
</dbReference>
<evidence type="ECO:0000259" key="4">
    <source>
        <dbReference type="Pfam" id="PF01012"/>
    </source>
</evidence>
<organism evidence="5 6">
    <name type="scientific">Neptunomonas phycophila</name>
    <dbReference type="NCBI Taxonomy" id="1572645"/>
    <lineage>
        <taxon>Bacteria</taxon>
        <taxon>Pseudomonadati</taxon>
        <taxon>Pseudomonadota</taxon>
        <taxon>Gammaproteobacteria</taxon>
        <taxon>Oceanospirillales</taxon>
        <taxon>Oceanospirillaceae</taxon>
        <taxon>Neptunomonas</taxon>
    </lineage>
</organism>
<dbReference type="EMBL" id="JAUOPG010000004">
    <property type="protein sequence ID" value="MDO6453435.1"/>
    <property type="molecule type" value="Genomic_DNA"/>
</dbReference>
<comment type="caution">
    <text evidence="5">The sequence shown here is derived from an EMBL/GenBank/DDBJ whole genome shotgun (WGS) entry which is preliminary data.</text>
</comment>
<sequence length="289" mass="31128">MPLNKSPLTVQKEAAVSQGLNVVALVSVGMHPTSGRQRRAELDARAVEQGLRLIHTPATPQHSAHTLDVVHCGSTDTPALKQYAGMGLPHLTILEQPIQNDPLPSLIDYLQTTRADIVLAGMRAESGESSGMLPYLLANTLNMPIINSVAEIISVNQGQVECLQALPRGQRRKVMVNLPCVITVDMAAAAPRQSAFGPGQRASFTSVPVKETADTVRLSWTITPAKPRPKRMKTVKAKTAADRFKAATAKPEQQGGRVIAEESPDNMAHMLIDYLLSEKAISTANKQPN</sequence>
<keyword evidence="3" id="KW-0249">Electron transport</keyword>
<dbReference type="SUPFAM" id="SSF52402">
    <property type="entry name" value="Adenine nucleotide alpha hydrolases-like"/>
    <property type="match status" value="1"/>
</dbReference>
<protein>
    <submittedName>
        <fullName evidence="5">Electron transfer flavoprotein subunit beta</fullName>
    </submittedName>
</protein>
<dbReference type="Proteomes" id="UP001169862">
    <property type="component" value="Unassembled WGS sequence"/>
</dbReference>
<comment type="similarity">
    <text evidence="1">Belongs to the ETF beta-subunit/FixA family.</text>
</comment>
<proteinExistence type="inferred from homology"/>
<feature type="domain" description="Electron transfer flavoprotein alpha/beta-subunit N-terminal" evidence="4">
    <location>
        <begin position="42"/>
        <end position="207"/>
    </location>
</feature>
<name>A0AAW7XKR6_9GAMM</name>
<accession>A0AAW7XKR6</accession>
<dbReference type="Gene3D" id="3.40.50.620">
    <property type="entry name" value="HUPs"/>
    <property type="match status" value="1"/>
</dbReference>
<reference evidence="5" key="1">
    <citation type="submission" date="2023-07" db="EMBL/GenBank/DDBJ databases">
        <title>Genome content predicts the carbon catabolic preferences of heterotrophic bacteria.</title>
        <authorList>
            <person name="Gralka M."/>
        </authorList>
    </citation>
    <scope>NUCLEOTIDE SEQUENCE</scope>
    <source>
        <strain evidence="5">I2M16</strain>
    </source>
</reference>
<dbReference type="InterPro" id="IPR014729">
    <property type="entry name" value="Rossmann-like_a/b/a_fold"/>
</dbReference>
<evidence type="ECO:0000313" key="5">
    <source>
        <dbReference type="EMBL" id="MDO6453435.1"/>
    </source>
</evidence>
<dbReference type="Pfam" id="PF01012">
    <property type="entry name" value="ETF"/>
    <property type="match status" value="1"/>
</dbReference>
<dbReference type="PANTHER" id="PTHR21294:SF8">
    <property type="entry name" value="ELECTRON TRANSFER FLAVOPROTEIN SUBUNIT BETA"/>
    <property type="match status" value="1"/>
</dbReference>
<dbReference type="InterPro" id="IPR012255">
    <property type="entry name" value="ETF_b"/>
</dbReference>
<evidence type="ECO:0000256" key="1">
    <source>
        <dbReference type="ARBA" id="ARBA00007557"/>
    </source>
</evidence>
<keyword evidence="2" id="KW-0813">Transport</keyword>
<evidence type="ECO:0000256" key="2">
    <source>
        <dbReference type="ARBA" id="ARBA00022448"/>
    </source>
</evidence>
<gene>
    <name evidence="5" type="ORF">Q4490_07640</name>
</gene>
<dbReference type="RefSeq" id="WP_303549684.1">
    <property type="nucleotide sequence ID" value="NZ_JAUOPG010000004.1"/>
</dbReference>
<dbReference type="AlphaFoldDB" id="A0AAW7XKR6"/>
<evidence type="ECO:0000256" key="3">
    <source>
        <dbReference type="ARBA" id="ARBA00022982"/>
    </source>
</evidence>
<evidence type="ECO:0000313" key="6">
    <source>
        <dbReference type="Proteomes" id="UP001169862"/>
    </source>
</evidence>
<dbReference type="PANTHER" id="PTHR21294">
    <property type="entry name" value="ELECTRON TRANSFER FLAVOPROTEIN BETA-SUBUNIT"/>
    <property type="match status" value="1"/>
</dbReference>
<dbReference type="GO" id="GO:0009055">
    <property type="term" value="F:electron transfer activity"/>
    <property type="evidence" value="ECO:0007669"/>
    <property type="project" value="InterPro"/>
</dbReference>